<dbReference type="AlphaFoldDB" id="A0A183TTV9"/>
<evidence type="ECO:0000313" key="1">
    <source>
        <dbReference type="EMBL" id="VDM06294.1"/>
    </source>
</evidence>
<gene>
    <name evidence="1" type="ORF">SSLN_LOCUS19908</name>
</gene>
<proteinExistence type="predicted"/>
<sequence>MPVRTSGYLALDNPGCPRLPIILKADSYLTALDALCDRTVSHTDVADSAAGRALVW</sequence>
<reference evidence="3" key="1">
    <citation type="submission" date="2016-06" db="UniProtKB">
        <authorList>
            <consortium name="WormBaseParasite"/>
        </authorList>
    </citation>
    <scope>IDENTIFICATION</scope>
</reference>
<dbReference type="Proteomes" id="UP000275846">
    <property type="component" value="Unassembled WGS sequence"/>
</dbReference>
<evidence type="ECO:0000313" key="3">
    <source>
        <dbReference type="WBParaSite" id="SSLN_0002064701-mRNA-1"/>
    </source>
</evidence>
<reference evidence="1 2" key="2">
    <citation type="submission" date="2018-11" db="EMBL/GenBank/DDBJ databases">
        <authorList>
            <consortium name="Pathogen Informatics"/>
        </authorList>
    </citation>
    <scope>NUCLEOTIDE SEQUENCE [LARGE SCALE GENOMIC DNA]</scope>
    <source>
        <strain evidence="1 2">NST_G2</strain>
    </source>
</reference>
<protein>
    <submittedName>
        <fullName evidence="3">AraC family transcriptional regulator</fullName>
    </submittedName>
</protein>
<keyword evidence="2" id="KW-1185">Reference proteome</keyword>
<name>A0A183TTV9_SCHSO</name>
<organism evidence="3">
    <name type="scientific">Schistocephalus solidus</name>
    <name type="common">Tapeworm</name>
    <dbReference type="NCBI Taxonomy" id="70667"/>
    <lineage>
        <taxon>Eukaryota</taxon>
        <taxon>Metazoa</taxon>
        <taxon>Spiralia</taxon>
        <taxon>Lophotrochozoa</taxon>
        <taxon>Platyhelminthes</taxon>
        <taxon>Cestoda</taxon>
        <taxon>Eucestoda</taxon>
        <taxon>Diphyllobothriidea</taxon>
        <taxon>Diphyllobothriidae</taxon>
        <taxon>Schistocephalus</taxon>
    </lineage>
</organism>
<dbReference type="WBParaSite" id="SSLN_0002064701-mRNA-1">
    <property type="protein sequence ID" value="SSLN_0002064701-mRNA-1"/>
    <property type="gene ID" value="SSLN_0002064701"/>
</dbReference>
<dbReference type="EMBL" id="UYSU01050383">
    <property type="protein sequence ID" value="VDM06294.1"/>
    <property type="molecule type" value="Genomic_DNA"/>
</dbReference>
<evidence type="ECO:0000313" key="2">
    <source>
        <dbReference type="Proteomes" id="UP000275846"/>
    </source>
</evidence>
<accession>A0A183TTV9</accession>